<comment type="catalytic activity">
    <reaction evidence="1 8">
        <text>[protein]-peptidylproline (omega=180) = [protein]-peptidylproline (omega=0)</text>
        <dbReference type="Rhea" id="RHEA:16237"/>
        <dbReference type="Rhea" id="RHEA-COMP:10747"/>
        <dbReference type="Rhea" id="RHEA-COMP:10748"/>
        <dbReference type="ChEBI" id="CHEBI:83833"/>
        <dbReference type="ChEBI" id="CHEBI:83834"/>
        <dbReference type="EC" id="5.2.1.8"/>
    </reaction>
</comment>
<evidence type="ECO:0000256" key="6">
    <source>
        <dbReference type="ARBA" id="ARBA00023110"/>
    </source>
</evidence>
<dbReference type="CDD" id="cd00317">
    <property type="entry name" value="cyclophilin"/>
    <property type="match status" value="1"/>
</dbReference>
<dbReference type="GO" id="GO:0003755">
    <property type="term" value="F:peptidyl-prolyl cis-trans isomerase activity"/>
    <property type="evidence" value="ECO:0007669"/>
    <property type="project" value="UniProtKB-UniRule"/>
</dbReference>
<evidence type="ECO:0000256" key="3">
    <source>
        <dbReference type="ARBA" id="ARBA00004496"/>
    </source>
</evidence>
<dbReference type="PROSITE" id="PS50072">
    <property type="entry name" value="CSA_PPIASE_2"/>
    <property type="match status" value="1"/>
</dbReference>
<keyword evidence="7 8" id="KW-0413">Isomerase</keyword>
<evidence type="ECO:0000256" key="2">
    <source>
        <dbReference type="ARBA" id="ARBA00002388"/>
    </source>
</evidence>
<dbReference type="InterPro" id="IPR029000">
    <property type="entry name" value="Cyclophilin-like_dom_sf"/>
</dbReference>
<gene>
    <name evidence="10" type="ORF">TK50_00760</name>
</gene>
<reference evidence="10 11" key="1">
    <citation type="submission" date="2015-01" db="EMBL/GenBank/DDBJ databases">
        <title>Sequencing and annotation of Micromonospora carbonacea strain JXNU-1 genome.</title>
        <authorList>
            <person name="Long Z."/>
            <person name="Huang Y."/>
            <person name="Jiang Y."/>
        </authorList>
    </citation>
    <scope>NUCLEOTIDE SEQUENCE [LARGE SCALE GENOMIC DNA]</scope>
    <source>
        <strain evidence="10 11">JXNU-1</strain>
    </source>
</reference>
<evidence type="ECO:0000256" key="7">
    <source>
        <dbReference type="ARBA" id="ARBA00023235"/>
    </source>
</evidence>
<dbReference type="PANTHER" id="PTHR45625">
    <property type="entry name" value="PEPTIDYL-PROLYL CIS-TRANS ISOMERASE-RELATED"/>
    <property type="match status" value="1"/>
</dbReference>
<comment type="similarity">
    <text evidence="4 8">Belongs to the cyclophilin-type PPIase family.</text>
</comment>
<dbReference type="PRINTS" id="PR00153">
    <property type="entry name" value="CSAPPISMRASE"/>
</dbReference>
<dbReference type="InterPro" id="IPR044666">
    <property type="entry name" value="Cyclophilin_A-like"/>
</dbReference>
<evidence type="ECO:0000313" key="11">
    <source>
        <dbReference type="Proteomes" id="UP000032254"/>
    </source>
</evidence>
<keyword evidence="5" id="KW-0963">Cytoplasm</keyword>
<dbReference type="EMBL" id="JXSX01000001">
    <property type="protein sequence ID" value="KIR64282.1"/>
    <property type="molecule type" value="Genomic_DNA"/>
</dbReference>
<evidence type="ECO:0000256" key="5">
    <source>
        <dbReference type="ARBA" id="ARBA00022490"/>
    </source>
</evidence>
<evidence type="ECO:0000256" key="4">
    <source>
        <dbReference type="ARBA" id="ARBA00007365"/>
    </source>
</evidence>
<dbReference type="Pfam" id="PF00160">
    <property type="entry name" value="Pro_isomerase"/>
    <property type="match status" value="1"/>
</dbReference>
<dbReference type="PANTHER" id="PTHR45625:SF4">
    <property type="entry name" value="PEPTIDYLPROLYL ISOMERASE DOMAIN AND WD REPEAT-CONTAINING PROTEIN 1"/>
    <property type="match status" value="1"/>
</dbReference>
<dbReference type="FunFam" id="2.40.100.10:FF:000028">
    <property type="entry name" value="Peptidyl-prolyl cis-trans isomerase"/>
    <property type="match status" value="1"/>
</dbReference>
<comment type="function">
    <text evidence="2 8">PPIases accelerate the folding of proteins. It catalyzes the cis-trans isomerization of proline imidic peptide bonds in oligopeptides.</text>
</comment>
<evidence type="ECO:0000313" key="10">
    <source>
        <dbReference type="EMBL" id="KIR64282.1"/>
    </source>
</evidence>
<dbReference type="Proteomes" id="UP000032254">
    <property type="component" value="Unassembled WGS sequence"/>
</dbReference>
<dbReference type="GO" id="GO:0005737">
    <property type="term" value="C:cytoplasm"/>
    <property type="evidence" value="ECO:0007669"/>
    <property type="project" value="UniProtKB-SubCell"/>
</dbReference>
<evidence type="ECO:0000256" key="1">
    <source>
        <dbReference type="ARBA" id="ARBA00000971"/>
    </source>
</evidence>
<feature type="domain" description="PPIase cyclophilin-type" evidence="9">
    <location>
        <begin position="10"/>
        <end position="171"/>
    </location>
</feature>
<organism evidence="10 11">
    <name type="scientific">Micromonospora haikouensis</name>
    <dbReference type="NCBI Taxonomy" id="686309"/>
    <lineage>
        <taxon>Bacteria</taxon>
        <taxon>Bacillati</taxon>
        <taxon>Actinomycetota</taxon>
        <taxon>Actinomycetes</taxon>
        <taxon>Micromonosporales</taxon>
        <taxon>Micromonosporaceae</taxon>
        <taxon>Micromonospora</taxon>
    </lineage>
</organism>
<dbReference type="PATRIC" id="fig|47853.6.peg.168"/>
<dbReference type="PIRSF" id="PIRSF001467">
    <property type="entry name" value="Peptidylpro_ismrse"/>
    <property type="match status" value="1"/>
</dbReference>
<dbReference type="RefSeq" id="WP_043960853.1">
    <property type="nucleotide sequence ID" value="NZ_CP192018.1"/>
</dbReference>
<accession>A0A0D0UZN9</accession>
<dbReference type="EC" id="5.2.1.8" evidence="8"/>
<proteinExistence type="inferred from homology"/>
<comment type="caution">
    <text evidence="10">The sequence shown here is derived from an EMBL/GenBank/DDBJ whole genome shotgun (WGS) entry which is preliminary data.</text>
</comment>
<comment type="subcellular location">
    <subcellularLocation>
        <location evidence="3">Cytoplasm</location>
    </subcellularLocation>
</comment>
<protein>
    <recommendedName>
        <fullName evidence="8">Peptidyl-prolyl cis-trans isomerase</fullName>
        <shortName evidence="8">PPIase</shortName>
        <ecNumber evidence="8">5.2.1.8</ecNumber>
    </recommendedName>
</protein>
<dbReference type="OrthoDB" id="9807797at2"/>
<dbReference type="Gene3D" id="2.40.100.10">
    <property type="entry name" value="Cyclophilin-like"/>
    <property type="match status" value="1"/>
</dbReference>
<evidence type="ECO:0000256" key="8">
    <source>
        <dbReference type="RuleBase" id="RU363019"/>
    </source>
</evidence>
<keyword evidence="6 8" id="KW-0697">Rotamase</keyword>
<dbReference type="SUPFAM" id="SSF50891">
    <property type="entry name" value="Cyclophilin-like"/>
    <property type="match status" value="1"/>
</dbReference>
<keyword evidence="11" id="KW-1185">Reference proteome</keyword>
<dbReference type="GeneID" id="301302714"/>
<name>A0A0D0UZN9_9ACTN</name>
<dbReference type="InterPro" id="IPR024936">
    <property type="entry name" value="Cyclophilin-type_PPIase"/>
</dbReference>
<dbReference type="AlphaFoldDB" id="A0A0D0UZN9"/>
<evidence type="ECO:0000259" key="9">
    <source>
        <dbReference type="PROSITE" id="PS50072"/>
    </source>
</evidence>
<sequence>MAEAVYATLHTNAGPIRLELFPNHAPKTVRNFVDLAEGNKEYIDPRTGQPGSGPYYDGTISHRVISGFMIQMGDPTGTGRGGPGYKFGDEFHPELRFDRPYLLAMANAGPGTNGSQFFITVGPTPHLNNRHTIFGQVADEASAKVVDSIANTPTGPSDRPLQDVVIERVEIERVPA</sequence>
<dbReference type="InterPro" id="IPR002130">
    <property type="entry name" value="Cyclophilin-type_PPIase_dom"/>
</dbReference>